<dbReference type="Proteomes" id="UP000002605">
    <property type="component" value="Chromosome 4"/>
</dbReference>
<dbReference type="PANTHER" id="PTHR21193">
    <property type="entry name" value="OXIDOREDUCTASE-LIKE DOMAIN-CONTAINING PROTEIN 1"/>
    <property type="match status" value="1"/>
</dbReference>
<evidence type="ECO:0000313" key="6">
    <source>
        <dbReference type="Proteomes" id="UP000002605"/>
    </source>
</evidence>
<organism evidence="5 6">
    <name type="scientific">Candida dubliniensis (strain CD36 / ATCC MYA-646 / CBS 7987 / NCPF 3949 / NRRL Y-17841)</name>
    <name type="common">Yeast</name>
    <dbReference type="NCBI Taxonomy" id="573826"/>
    <lineage>
        <taxon>Eukaryota</taxon>
        <taxon>Fungi</taxon>
        <taxon>Dikarya</taxon>
        <taxon>Ascomycota</taxon>
        <taxon>Saccharomycotina</taxon>
        <taxon>Pichiomycetes</taxon>
        <taxon>Debaryomycetaceae</taxon>
        <taxon>Candida/Lodderomyces clade</taxon>
        <taxon>Candida</taxon>
    </lineage>
</organism>
<evidence type="ECO:0000259" key="3">
    <source>
        <dbReference type="Pfam" id="PF09791"/>
    </source>
</evidence>
<evidence type="ECO:0000313" key="4">
    <source>
        <dbReference type="CGD" id="CAL0000168165"/>
    </source>
</evidence>
<dbReference type="KEGG" id="cdu:CD36_41820"/>
<dbReference type="Pfam" id="PF09791">
    <property type="entry name" value="Oxidored-like"/>
    <property type="match status" value="1"/>
</dbReference>
<evidence type="ECO:0000313" key="5">
    <source>
        <dbReference type="EMBL" id="CAX42062.1"/>
    </source>
</evidence>
<dbReference type="GO" id="GO:0005739">
    <property type="term" value="C:mitochondrion"/>
    <property type="evidence" value="ECO:0007669"/>
    <property type="project" value="TreeGrafter"/>
</dbReference>
<keyword evidence="2" id="KW-1133">Transmembrane helix</keyword>
<reference evidence="5 6" key="1">
    <citation type="journal article" date="2009" name="Genome Res.">
        <title>Comparative genomics of the fungal pathogens Candida dubliniensis and Candida albicans.</title>
        <authorList>
            <person name="Jackson A.P."/>
            <person name="Gamble J.A."/>
            <person name="Yeomans T."/>
            <person name="Moran G.P."/>
            <person name="Saunders D."/>
            <person name="Harris D."/>
            <person name="Aslett M."/>
            <person name="Barrell J.F."/>
            <person name="Butler G."/>
            <person name="Citiulo F."/>
            <person name="Coleman D.C."/>
            <person name="de Groot P.W.J."/>
            <person name="Goodwin T.J."/>
            <person name="Quail M.A."/>
            <person name="McQuillan J."/>
            <person name="Munro C.A."/>
            <person name="Pain A."/>
            <person name="Poulter R.T."/>
            <person name="Rajandream M.A."/>
            <person name="Renauld H."/>
            <person name="Spiering M.J."/>
            <person name="Tivey A."/>
            <person name="Gow N.A.R."/>
            <person name="Barrell B."/>
            <person name="Sullivan D.J."/>
            <person name="Berriman M."/>
        </authorList>
    </citation>
    <scope>NUCLEOTIDE SEQUENCE [LARGE SCALE GENOMIC DNA]</scope>
    <source>
        <strain evidence="6">CD36 / ATCC MYA-646 / CBS 7987 / NCPF 3949 / NRRL Y-17841</strain>
    </source>
</reference>
<dbReference type="eggNOG" id="KOG4690">
    <property type="taxonomic scope" value="Eukaryota"/>
</dbReference>
<dbReference type="EMBL" id="FM992691">
    <property type="protein sequence ID" value="CAX42062.1"/>
    <property type="molecule type" value="Genomic_DNA"/>
</dbReference>
<dbReference type="InterPro" id="IPR039251">
    <property type="entry name" value="OXLD1"/>
</dbReference>
<dbReference type="AlphaFoldDB" id="B9WFP3"/>
<dbReference type="VEuPathDB" id="FungiDB:CD36_41820"/>
<evidence type="ECO:0000256" key="1">
    <source>
        <dbReference type="SAM" id="MobiDB-lite"/>
    </source>
</evidence>
<dbReference type="OrthoDB" id="10064411at2759"/>
<dbReference type="CGD" id="CAL0000168165">
    <property type="gene designation" value="Cd36_41820"/>
</dbReference>
<gene>
    <name evidence="4" type="ordered locus">Cd36_41820</name>
    <name evidence="5" type="ORF">CD36_41820</name>
</gene>
<protein>
    <recommendedName>
        <fullName evidence="3">Oxidoreductase-like domain-containing protein</fullName>
    </recommendedName>
</protein>
<feature type="transmembrane region" description="Helical" evidence="2">
    <location>
        <begin position="21"/>
        <end position="37"/>
    </location>
</feature>
<sequence>MGKKKRQTKREEICKQIRTSFDSLYFIFFIMIIRRQLATLAKSRPTPAKKTSDTTRRKYAFYDLVLRTPSHPQHPIEASLMSTKDLAKLKAHTKTTFVGNYTLDNLSAEERIAKVFGGRIKGEDRKASSRIDRGESRVIAGITVPARPPEPDNCCMSGCINCVWELFDEDLKDWDLKRKQAAERLVSQGGRWPENFNAPLKYLKRENYPVSLANKSDKEIKQGTEGQPGKDDDDDSWGSVPVSIRVFAEVEKKLKQKKTLASS</sequence>
<dbReference type="HOGENOM" id="CLU_062297_2_0_1"/>
<keyword evidence="6" id="KW-1185">Reference proteome</keyword>
<proteinExistence type="predicted"/>
<dbReference type="InterPro" id="IPR019180">
    <property type="entry name" value="Oxidoreductase-like_N"/>
</dbReference>
<accession>B9WFP3</accession>
<feature type="domain" description="Oxidoreductase-like" evidence="3">
    <location>
        <begin position="138"/>
        <end position="182"/>
    </location>
</feature>
<evidence type="ECO:0000256" key="2">
    <source>
        <dbReference type="SAM" id="Phobius"/>
    </source>
</evidence>
<keyword evidence="2" id="KW-0812">Transmembrane</keyword>
<dbReference type="RefSeq" id="XP_002419847.1">
    <property type="nucleotide sequence ID" value="XM_002419802.1"/>
</dbReference>
<feature type="region of interest" description="Disordered" evidence="1">
    <location>
        <begin position="213"/>
        <end position="238"/>
    </location>
</feature>
<dbReference type="GeneID" id="8047444"/>
<name>B9WFP3_CANDC</name>
<keyword evidence="2" id="KW-0472">Membrane</keyword>
<dbReference type="PANTHER" id="PTHR21193:SF3">
    <property type="entry name" value="OXIDOREDUCTASE-LIKE DOMAIN-CONTAINING PROTEIN 1"/>
    <property type="match status" value="1"/>
</dbReference>